<dbReference type="SUPFAM" id="SSF55874">
    <property type="entry name" value="ATPase domain of HSP90 chaperone/DNA topoisomerase II/histidine kinase"/>
    <property type="match status" value="1"/>
</dbReference>
<evidence type="ECO:0000256" key="1">
    <source>
        <dbReference type="ARBA" id="ARBA00022527"/>
    </source>
</evidence>
<protein>
    <recommendedName>
        <fullName evidence="2">Histidine kinase/HSP90-like ATPase domain-containing protein</fullName>
    </recommendedName>
</protein>
<sequence length="133" mass="14271">MTGSAFASGRELGCVEFGPDDLRRVREVVRTIAAERIPDRADNAVLAVHEVAVNSIIHGGGHGVLRIDETDDALVFTVEDEDGTGTVPQLVSAADHQATSGRGLWIAQRLSDQLVIDARPSHTRVRVHLSLVS</sequence>
<dbReference type="EMBL" id="BAAANB010000021">
    <property type="protein sequence ID" value="GAA2037236.1"/>
    <property type="molecule type" value="Genomic_DNA"/>
</dbReference>
<gene>
    <name evidence="3" type="ORF">GCM10009740_31200</name>
</gene>
<keyword evidence="1" id="KW-0808">Transferase</keyword>
<dbReference type="PANTHER" id="PTHR35526:SF3">
    <property type="entry name" value="ANTI-SIGMA-F FACTOR RSBW"/>
    <property type="match status" value="1"/>
</dbReference>
<dbReference type="Pfam" id="PF13581">
    <property type="entry name" value="HATPase_c_2"/>
    <property type="match status" value="1"/>
</dbReference>
<dbReference type="InterPro" id="IPR050267">
    <property type="entry name" value="Anti-sigma-factor_SerPK"/>
</dbReference>
<organism evidence="3 4">
    <name type="scientific">Terrabacter terrae</name>
    <dbReference type="NCBI Taxonomy" id="318434"/>
    <lineage>
        <taxon>Bacteria</taxon>
        <taxon>Bacillati</taxon>
        <taxon>Actinomycetota</taxon>
        <taxon>Actinomycetes</taxon>
        <taxon>Micrococcales</taxon>
        <taxon>Intrasporangiaceae</taxon>
        <taxon>Terrabacter</taxon>
    </lineage>
</organism>
<accession>A0ABP5FZB6</accession>
<comment type="caution">
    <text evidence="3">The sequence shown here is derived from an EMBL/GenBank/DDBJ whole genome shotgun (WGS) entry which is preliminary data.</text>
</comment>
<evidence type="ECO:0000259" key="2">
    <source>
        <dbReference type="Pfam" id="PF13581"/>
    </source>
</evidence>
<evidence type="ECO:0000313" key="4">
    <source>
        <dbReference type="Proteomes" id="UP001501285"/>
    </source>
</evidence>
<dbReference type="InterPro" id="IPR036890">
    <property type="entry name" value="HATPase_C_sf"/>
</dbReference>
<proteinExistence type="predicted"/>
<dbReference type="InterPro" id="IPR003594">
    <property type="entry name" value="HATPase_dom"/>
</dbReference>
<evidence type="ECO:0000313" key="3">
    <source>
        <dbReference type="EMBL" id="GAA2037236.1"/>
    </source>
</evidence>
<keyword evidence="1" id="KW-0723">Serine/threonine-protein kinase</keyword>
<dbReference type="RefSeq" id="WP_343992986.1">
    <property type="nucleotide sequence ID" value="NZ_BAAANB010000021.1"/>
</dbReference>
<keyword evidence="4" id="KW-1185">Reference proteome</keyword>
<dbReference type="Proteomes" id="UP001501285">
    <property type="component" value="Unassembled WGS sequence"/>
</dbReference>
<keyword evidence="1" id="KW-0418">Kinase</keyword>
<feature type="domain" description="Histidine kinase/HSP90-like ATPase" evidence="2">
    <location>
        <begin position="19"/>
        <end position="127"/>
    </location>
</feature>
<dbReference type="Gene3D" id="3.30.565.10">
    <property type="entry name" value="Histidine kinase-like ATPase, C-terminal domain"/>
    <property type="match status" value="1"/>
</dbReference>
<dbReference type="PANTHER" id="PTHR35526">
    <property type="entry name" value="ANTI-SIGMA-F FACTOR RSBW-RELATED"/>
    <property type="match status" value="1"/>
</dbReference>
<reference evidence="4" key="1">
    <citation type="journal article" date="2019" name="Int. J. Syst. Evol. Microbiol.">
        <title>The Global Catalogue of Microorganisms (GCM) 10K type strain sequencing project: providing services to taxonomists for standard genome sequencing and annotation.</title>
        <authorList>
            <consortium name="The Broad Institute Genomics Platform"/>
            <consortium name="The Broad Institute Genome Sequencing Center for Infectious Disease"/>
            <person name="Wu L."/>
            <person name="Ma J."/>
        </authorList>
    </citation>
    <scope>NUCLEOTIDE SEQUENCE [LARGE SCALE GENOMIC DNA]</scope>
    <source>
        <strain evidence="4">JCM 14283</strain>
    </source>
</reference>
<name>A0ABP5FZB6_9MICO</name>
<dbReference type="CDD" id="cd16936">
    <property type="entry name" value="HATPase_RsbW-like"/>
    <property type="match status" value="1"/>
</dbReference>